<dbReference type="SMART" id="SM00052">
    <property type="entry name" value="EAL"/>
    <property type="match status" value="1"/>
</dbReference>
<dbReference type="STRING" id="83767.SAMN05660652_03445"/>
<evidence type="ECO:0000259" key="3">
    <source>
        <dbReference type="PROSITE" id="PS50112"/>
    </source>
</evidence>
<dbReference type="Pfam" id="PF00072">
    <property type="entry name" value="Response_reg"/>
    <property type="match status" value="1"/>
</dbReference>
<dbReference type="RefSeq" id="WP_091939430.1">
    <property type="nucleotide sequence ID" value="NZ_FNCY01000019.1"/>
</dbReference>
<sequence>MDDRADILVVDDNPINLQVLSDILRREPFRVHAALSGEVALRAVAKRRPDLILLDVKMPEMSGFDVCRQLKSDEATRDIPVIFISAMNDIEDKVMAFGAGGIDYVTKPFQAEEVLVRVRTHLELNGIKRDLERRVAERTRALEESEARYRVLFEDSPLAVIVYDADTWKIVEVNGACTRMLGYPRQRWVGSSLGFMFERGQRDAMRALSRNLTEHSEEAVLTGHLRLSHADGCLVETEGIVQCVAYPGCRAHILMLQDITERRKIEEQLRLEAREHRQKLEFSLHYDALTGLPNRMLLTERIRQGVSQAKQTGCWMAVCYIDLDGFATLNEAHGQEISDHLLINTAECLRSCLRGGDTLARVGGDEFVLLVLGINSHMELTAFLENVSARLSEPFVSDTAVITLSASIGVTIFPQDSADADTLLRHADQSMMRAKQLGKGRHELFDAEGERRVRAQYESIELMRAALSRREFVLYYQPKVDLETRAITGVEALIRWSHPERGLLPPGAFLPAIEEDAFAVDLGDWVIGEALAQITRWHALGLELGISVNIAAQHLLQGDFIERLQALLAAHPEVPRGSLEIEVLESSRLDNIENVERVIVACRALGVGFSLDDFGTGYSSLTYLRALSADTLKIDQSFIRNMMEDKGDLAIVSGVIGLASAFDRRVVAEGVETLEHARLLLSLGCHQFQGYGIARPMPAEDVPGWVARWPDPSWATLAEGL</sequence>
<evidence type="ECO:0000259" key="4">
    <source>
        <dbReference type="PROSITE" id="PS50883"/>
    </source>
</evidence>
<feature type="modified residue" description="4-aspartylphosphate" evidence="1">
    <location>
        <position position="55"/>
    </location>
</feature>
<dbReference type="Pfam" id="PF00990">
    <property type="entry name" value="GGDEF"/>
    <property type="match status" value="1"/>
</dbReference>
<dbReference type="CDD" id="cd01949">
    <property type="entry name" value="GGDEF"/>
    <property type="match status" value="1"/>
</dbReference>
<feature type="domain" description="PAS" evidence="3">
    <location>
        <begin position="145"/>
        <end position="215"/>
    </location>
</feature>
<name>A0A1G8KN00_9RHOO</name>
<dbReference type="AlphaFoldDB" id="A0A1G8KN00"/>
<accession>A0A1G8KN00</accession>
<dbReference type="InterPro" id="IPR035919">
    <property type="entry name" value="EAL_sf"/>
</dbReference>
<dbReference type="InterPro" id="IPR000014">
    <property type="entry name" value="PAS"/>
</dbReference>
<dbReference type="SMART" id="SM00267">
    <property type="entry name" value="GGDEF"/>
    <property type="match status" value="1"/>
</dbReference>
<dbReference type="NCBIfam" id="TIGR00254">
    <property type="entry name" value="GGDEF"/>
    <property type="match status" value="1"/>
</dbReference>
<feature type="domain" description="GGDEF" evidence="5">
    <location>
        <begin position="314"/>
        <end position="447"/>
    </location>
</feature>
<dbReference type="Gene3D" id="3.30.70.270">
    <property type="match status" value="1"/>
</dbReference>
<evidence type="ECO:0000259" key="5">
    <source>
        <dbReference type="PROSITE" id="PS50887"/>
    </source>
</evidence>
<dbReference type="PROSITE" id="PS50110">
    <property type="entry name" value="RESPONSE_REGULATORY"/>
    <property type="match status" value="1"/>
</dbReference>
<dbReference type="InterPro" id="IPR043128">
    <property type="entry name" value="Rev_trsase/Diguanyl_cyclase"/>
</dbReference>
<dbReference type="NCBIfam" id="TIGR00229">
    <property type="entry name" value="sensory_box"/>
    <property type="match status" value="1"/>
</dbReference>
<gene>
    <name evidence="6" type="ORF">SAMN05660652_03445</name>
</gene>
<dbReference type="CDD" id="cd00130">
    <property type="entry name" value="PAS"/>
    <property type="match status" value="1"/>
</dbReference>
<dbReference type="SUPFAM" id="SSF52172">
    <property type="entry name" value="CheY-like"/>
    <property type="match status" value="1"/>
</dbReference>
<evidence type="ECO:0000259" key="2">
    <source>
        <dbReference type="PROSITE" id="PS50110"/>
    </source>
</evidence>
<dbReference type="SMART" id="SM00448">
    <property type="entry name" value="REC"/>
    <property type="match status" value="1"/>
</dbReference>
<dbReference type="InterPro" id="IPR011006">
    <property type="entry name" value="CheY-like_superfamily"/>
</dbReference>
<feature type="domain" description="EAL" evidence="4">
    <location>
        <begin position="456"/>
        <end position="710"/>
    </location>
</feature>
<dbReference type="InterPro" id="IPR001789">
    <property type="entry name" value="Sig_transdc_resp-reg_receiver"/>
</dbReference>
<keyword evidence="7" id="KW-1185">Reference proteome</keyword>
<dbReference type="Gene3D" id="3.20.20.450">
    <property type="entry name" value="EAL domain"/>
    <property type="match status" value="1"/>
</dbReference>
<dbReference type="PANTHER" id="PTHR44757">
    <property type="entry name" value="DIGUANYLATE CYCLASE DGCP"/>
    <property type="match status" value="1"/>
</dbReference>
<dbReference type="Pfam" id="PF00563">
    <property type="entry name" value="EAL"/>
    <property type="match status" value="1"/>
</dbReference>
<dbReference type="PROSITE" id="PS50112">
    <property type="entry name" value="PAS"/>
    <property type="match status" value="1"/>
</dbReference>
<dbReference type="InterPro" id="IPR000160">
    <property type="entry name" value="GGDEF_dom"/>
</dbReference>
<dbReference type="InterPro" id="IPR029787">
    <property type="entry name" value="Nucleotide_cyclase"/>
</dbReference>
<dbReference type="SUPFAM" id="SSF55073">
    <property type="entry name" value="Nucleotide cyclase"/>
    <property type="match status" value="1"/>
</dbReference>
<dbReference type="SUPFAM" id="SSF141868">
    <property type="entry name" value="EAL domain-like"/>
    <property type="match status" value="1"/>
</dbReference>
<dbReference type="SUPFAM" id="SSF55785">
    <property type="entry name" value="PYP-like sensor domain (PAS domain)"/>
    <property type="match status" value="1"/>
</dbReference>
<dbReference type="EMBL" id="FNCY01000019">
    <property type="protein sequence ID" value="SDI44759.1"/>
    <property type="molecule type" value="Genomic_DNA"/>
</dbReference>
<dbReference type="Gene3D" id="3.40.50.2300">
    <property type="match status" value="1"/>
</dbReference>
<dbReference type="Proteomes" id="UP000198607">
    <property type="component" value="Unassembled WGS sequence"/>
</dbReference>
<feature type="domain" description="Response regulatory" evidence="2">
    <location>
        <begin position="6"/>
        <end position="122"/>
    </location>
</feature>
<dbReference type="GO" id="GO:0000160">
    <property type="term" value="P:phosphorelay signal transduction system"/>
    <property type="evidence" value="ECO:0007669"/>
    <property type="project" value="InterPro"/>
</dbReference>
<dbReference type="InterPro" id="IPR001633">
    <property type="entry name" value="EAL_dom"/>
</dbReference>
<protein>
    <submittedName>
        <fullName evidence="6">PAS domain S-box-containing protein/diguanylate cyclase (GGDEF) domain-containing protein</fullName>
    </submittedName>
</protein>
<dbReference type="PANTHER" id="PTHR44757:SF2">
    <property type="entry name" value="BIOFILM ARCHITECTURE MAINTENANCE PROTEIN MBAA"/>
    <property type="match status" value="1"/>
</dbReference>
<dbReference type="Pfam" id="PF13188">
    <property type="entry name" value="PAS_8"/>
    <property type="match status" value="1"/>
</dbReference>
<dbReference type="InterPro" id="IPR035965">
    <property type="entry name" value="PAS-like_dom_sf"/>
</dbReference>
<dbReference type="PROSITE" id="PS50883">
    <property type="entry name" value="EAL"/>
    <property type="match status" value="1"/>
</dbReference>
<dbReference type="OrthoDB" id="9813903at2"/>
<evidence type="ECO:0000313" key="6">
    <source>
        <dbReference type="EMBL" id="SDI44759.1"/>
    </source>
</evidence>
<dbReference type="SMART" id="SM00091">
    <property type="entry name" value="PAS"/>
    <property type="match status" value="1"/>
</dbReference>
<proteinExistence type="predicted"/>
<dbReference type="Gene3D" id="3.30.450.20">
    <property type="entry name" value="PAS domain"/>
    <property type="match status" value="1"/>
</dbReference>
<dbReference type="CDD" id="cd01948">
    <property type="entry name" value="EAL"/>
    <property type="match status" value="1"/>
</dbReference>
<evidence type="ECO:0000256" key="1">
    <source>
        <dbReference type="PROSITE-ProRule" id="PRU00169"/>
    </source>
</evidence>
<keyword evidence="1" id="KW-0597">Phosphoprotein</keyword>
<dbReference type="InterPro" id="IPR052155">
    <property type="entry name" value="Biofilm_reg_signaling"/>
</dbReference>
<evidence type="ECO:0000313" key="7">
    <source>
        <dbReference type="Proteomes" id="UP000198607"/>
    </source>
</evidence>
<dbReference type="PROSITE" id="PS50887">
    <property type="entry name" value="GGDEF"/>
    <property type="match status" value="1"/>
</dbReference>
<organism evidence="6 7">
    <name type="scientific">Propionivibrio dicarboxylicus</name>
    <dbReference type="NCBI Taxonomy" id="83767"/>
    <lineage>
        <taxon>Bacteria</taxon>
        <taxon>Pseudomonadati</taxon>
        <taxon>Pseudomonadota</taxon>
        <taxon>Betaproteobacteria</taxon>
        <taxon>Rhodocyclales</taxon>
        <taxon>Rhodocyclaceae</taxon>
        <taxon>Propionivibrio</taxon>
    </lineage>
</organism>
<dbReference type="CDD" id="cd19920">
    <property type="entry name" value="REC_PA4781-like"/>
    <property type="match status" value="1"/>
</dbReference>
<reference evidence="6 7" key="1">
    <citation type="submission" date="2016-10" db="EMBL/GenBank/DDBJ databases">
        <authorList>
            <person name="de Groot N.N."/>
        </authorList>
    </citation>
    <scope>NUCLEOTIDE SEQUENCE [LARGE SCALE GENOMIC DNA]</scope>
    <source>
        <strain evidence="6 7">DSM 5885</strain>
    </source>
</reference>